<dbReference type="Proteomes" id="UP001431209">
    <property type="component" value="Unassembled WGS sequence"/>
</dbReference>
<dbReference type="Gene3D" id="1.25.40.190">
    <property type="entry name" value="Actin-related protein 2/3 complex subunit 5"/>
    <property type="match status" value="1"/>
</dbReference>
<dbReference type="InterPro" id="IPR006789">
    <property type="entry name" value="ARPC5"/>
</dbReference>
<keyword evidence="4 5" id="KW-0206">Cytoskeleton</keyword>
<comment type="subcellular location">
    <subcellularLocation>
        <location evidence="1">Cytoplasm</location>
        <location evidence="1">Cytoskeleton</location>
    </subcellularLocation>
</comment>
<sequence>MSKEDSDNRDYVKELAEREKVVSGLVRKDDKKGALVEALKDAPMGAKDDKVKIDSAAVVYQVLSSAKDTEIDALVEGLDADQQDLLMKYVYRCLSTGESASSNILFKWHKAVVGKAGMGAVVRVLTERKTV</sequence>
<name>A0AAW2Z240_9EUKA</name>
<keyword evidence="3" id="KW-0963">Cytoplasm</keyword>
<evidence type="ECO:0000313" key="6">
    <source>
        <dbReference type="EMBL" id="KAL0483515.1"/>
    </source>
</evidence>
<dbReference type="Pfam" id="PF04699">
    <property type="entry name" value="P16-Arc"/>
    <property type="match status" value="1"/>
</dbReference>
<dbReference type="AlphaFoldDB" id="A0AAW2Z240"/>
<evidence type="ECO:0000256" key="2">
    <source>
        <dbReference type="ARBA" id="ARBA00006084"/>
    </source>
</evidence>
<comment type="similarity">
    <text evidence="2 5">Belongs to the ARPC5 family.</text>
</comment>
<dbReference type="GO" id="GO:0034314">
    <property type="term" value="P:Arp2/3 complex-mediated actin nucleation"/>
    <property type="evidence" value="ECO:0007669"/>
    <property type="project" value="InterPro"/>
</dbReference>
<dbReference type="SUPFAM" id="SSF69103">
    <property type="entry name" value="Arp2/3 complex 16 kDa subunit ARPC5"/>
    <property type="match status" value="1"/>
</dbReference>
<evidence type="ECO:0000256" key="5">
    <source>
        <dbReference type="RuleBase" id="RU004301"/>
    </source>
</evidence>
<comment type="caution">
    <text evidence="6">The sequence shown here is derived from an EMBL/GenBank/DDBJ whole genome shotgun (WGS) entry which is preliminary data.</text>
</comment>
<evidence type="ECO:0000256" key="4">
    <source>
        <dbReference type="ARBA" id="ARBA00023212"/>
    </source>
</evidence>
<organism evidence="6 7">
    <name type="scientific">Acrasis kona</name>
    <dbReference type="NCBI Taxonomy" id="1008807"/>
    <lineage>
        <taxon>Eukaryota</taxon>
        <taxon>Discoba</taxon>
        <taxon>Heterolobosea</taxon>
        <taxon>Tetramitia</taxon>
        <taxon>Eutetramitia</taxon>
        <taxon>Acrasidae</taxon>
        <taxon>Acrasis</taxon>
    </lineage>
</organism>
<comment type="function">
    <text evidence="5">Functions as component of the Arp2/3 complex which is involved in regulation of actin polymerization and together with an activating nucleation-promoting factor (NPF) mediates the formation of branched actin networks. Arp2/3 complex plays a critical role in the control of cell morphogenesis via the modulation of cell polarity development.</text>
</comment>
<protein>
    <recommendedName>
        <fullName evidence="5">Actin-related protein 2/3 complex subunit 5</fullName>
    </recommendedName>
</protein>
<evidence type="ECO:0000256" key="3">
    <source>
        <dbReference type="ARBA" id="ARBA00022490"/>
    </source>
</evidence>
<accession>A0AAW2Z240</accession>
<dbReference type="InterPro" id="IPR036743">
    <property type="entry name" value="ARPC5_sf"/>
</dbReference>
<evidence type="ECO:0000256" key="1">
    <source>
        <dbReference type="ARBA" id="ARBA00004245"/>
    </source>
</evidence>
<dbReference type="GO" id="GO:0005885">
    <property type="term" value="C:Arp2/3 protein complex"/>
    <property type="evidence" value="ECO:0007669"/>
    <property type="project" value="InterPro"/>
</dbReference>
<proteinExistence type="inferred from homology"/>
<dbReference type="GO" id="GO:0030833">
    <property type="term" value="P:regulation of actin filament polymerization"/>
    <property type="evidence" value="ECO:0007669"/>
    <property type="project" value="InterPro"/>
</dbReference>
<keyword evidence="7" id="KW-1185">Reference proteome</keyword>
<gene>
    <name evidence="6" type="ORF">AKO1_014524</name>
</gene>
<dbReference type="PANTHER" id="PTHR12644">
    <property type="entry name" value="ARP2/3 COMPLEX 16 KD SUBUNIT P16-ARC"/>
    <property type="match status" value="1"/>
</dbReference>
<dbReference type="EMBL" id="JAOPGA020000966">
    <property type="protein sequence ID" value="KAL0483515.1"/>
    <property type="molecule type" value="Genomic_DNA"/>
</dbReference>
<reference evidence="6 7" key="1">
    <citation type="submission" date="2024-03" db="EMBL/GenBank/DDBJ databases">
        <title>The Acrasis kona genome and developmental transcriptomes reveal deep origins of eukaryotic multicellular pathways.</title>
        <authorList>
            <person name="Sheikh S."/>
            <person name="Fu C.-J."/>
            <person name="Brown M.W."/>
            <person name="Baldauf S.L."/>
        </authorList>
    </citation>
    <scope>NUCLEOTIDE SEQUENCE [LARGE SCALE GENOMIC DNA]</scope>
    <source>
        <strain evidence="6 7">ATCC MYA-3509</strain>
    </source>
</reference>
<evidence type="ECO:0000313" key="7">
    <source>
        <dbReference type="Proteomes" id="UP001431209"/>
    </source>
</evidence>